<evidence type="ECO:0000313" key="2">
    <source>
        <dbReference type="EMBL" id="SIM82993.1"/>
    </source>
</evidence>
<keyword evidence="2" id="KW-0378">Hydrolase</keyword>
<dbReference type="InterPro" id="IPR032466">
    <property type="entry name" value="Metal_Hydrolase"/>
</dbReference>
<dbReference type="KEGG" id="cdiv:CPM_1732"/>
<dbReference type="PANTHER" id="PTHR43794:SF5">
    <property type="entry name" value="CHLOROHYDROLASE FAMILY PROTEIN"/>
    <property type="match status" value="1"/>
</dbReference>
<dbReference type="Gene3D" id="3.20.20.140">
    <property type="entry name" value="Metal-dependent hydrolases"/>
    <property type="match status" value="1"/>
</dbReference>
<dbReference type="STRING" id="1673428.CPM_1732"/>
<evidence type="ECO:0000313" key="3">
    <source>
        <dbReference type="EMBL" id="SJK85518.1"/>
    </source>
</evidence>
<dbReference type="EMBL" id="LT671858">
    <property type="protein sequence ID" value="SIM82993.1"/>
    <property type="molecule type" value="Genomic_DNA"/>
</dbReference>
<evidence type="ECO:0000259" key="1">
    <source>
        <dbReference type="Pfam" id="PF01979"/>
    </source>
</evidence>
<gene>
    <name evidence="3" type="ORF">CPM_1732</name>
    <name evidence="2" type="ORF">CSP5_1765</name>
</gene>
<dbReference type="GeneID" id="41589007"/>
<name>A0A1N5WCR5_9ARCH</name>
<reference evidence="3" key="3">
    <citation type="submission" date="2016-06" db="EMBL/GenBank/DDBJ databases">
        <authorList>
            <person name="Olsen C.W."/>
            <person name="Carey S."/>
            <person name="Hinshaw L."/>
            <person name="Karasin A.I."/>
        </authorList>
    </citation>
    <scope>NUCLEOTIDE SEQUENCE [LARGE SCALE GENOMIC DNA]</scope>
    <source>
        <strain evidence="3">PM4</strain>
    </source>
</reference>
<reference evidence="2 5" key="1">
    <citation type="submission" date="2016-04" db="EMBL/GenBank/DDBJ databases">
        <authorList>
            <person name="Evans L.H."/>
            <person name="Alamgir A."/>
            <person name="Owens N."/>
            <person name="Weber N.D."/>
            <person name="Virtaneva K."/>
            <person name="Barbian K."/>
            <person name="Babar A."/>
            <person name="Rosenke K."/>
        </authorList>
    </citation>
    <scope>NUCLEOTIDE SEQUENCE [LARGE SCALE GENOMIC DNA]</scope>
    <source>
        <strain evidence="2">S5</strain>
        <strain evidence="5">S5(T) (JCM 30642 \VKM B-2941)</strain>
    </source>
</reference>
<dbReference type="EMBL" id="LT719092">
    <property type="protein sequence ID" value="SJK85518.1"/>
    <property type="molecule type" value="Genomic_DNA"/>
</dbReference>
<reference evidence="4" key="2">
    <citation type="submission" date="2016-06" db="EMBL/GenBank/DDBJ databases">
        <authorList>
            <person name="Toshchakov V.S."/>
        </authorList>
    </citation>
    <scope>NUCLEOTIDE SEQUENCE [LARGE SCALE GENOMIC DNA]</scope>
    <source>
        <strain>PM4 (JCM 30641</strain>
        <strain evidence="4">\VKM B-2940)</strain>
    </source>
</reference>
<dbReference type="Proteomes" id="UP000195607">
    <property type="component" value="Chromosome I"/>
</dbReference>
<proteinExistence type="predicted"/>
<dbReference type="Pfam" id="PF01979">
    <property type="entry name" value="Amidohydro_1"/>
    <property type="match status" value="1"/>
</dbReference>
<dbReference type="Proteomes" id="UP000187822">
    <property type="component" value="Chromosome I"/>
</dbReference>
<keyword evidence="4" id="KW-1185">Reference proteome</keyword>
<dbReference type="AlphaFoldDB" id="A0A1N5WCR5"/>
<organism evidence="2 5">
    <name type="scientific">Cuniculiplasma divulgatum</name>
    <dbReference type="NCBI Taxonomy" id="1673428"/>
    <lineage>
        <taxon>Archaea</taxon>
        <taxon>Methanobacteriati</taxon>
        <taxon>Thermoplasmatota</taxon>
        <taxon>Thermoplasmata</taxon>
        <taxon>Thermoplasmatales</taxon>
        <taxon>Cuniculiplasmataceae</taxon>
        <taxon>Cuniculiplasma</taxon>
    </lineage>
</organism>
<dbReference type="InterPro" id="IPR006680">
    <property type="entry name" value="Amidohydro-rel"/>
</dbReference>
<dbReference type="InterPro" id="IPR050287">
    <property type="entry name" value="MTA/SAH_deaminase"/>
</dbReference>
<dbReference type="GO" id="GO:0016787">
    <property type="term" value="F:hydrolase activity"/>
    <property type="evidence" value="ECO:0007669"/>
    <property type="project" value="UniProtKB-KW"/>
</dbReference>
<sequence length="335" mass="38411">MTEYRGTFYLNGEYKKGIYYTDEKIFEENENIKEEAFYITKPINAHTHIGDSFIKDEPTGSLEEVVGPGGFKIKNLKNAGNPKIIKEMKNTISYMKNIGTGSFFDYREAGSKSIETLRAIREAEPNAITLGRPENIEDLETIKDIIQGVGFSAVSDDDNDLIISIGKKAKKMGLIVSIHFSENRQEPIGPLYDLKPDLLIHCTALKKDQLIPLKEITDNIAITPRSNYFFNIRPDYSVFVESGFKLMLGTDNVMTVNPSIFEEMDFLYRIQKNTSRISHEDIMKMAFENPYNFLKQMNIKIQKKWLKFSGKIPTPYQIVTKFHLMNPVETTEIEL</sequence>
<dbReference type="OrthoDB" id="42910at2157"/>
<feature type="domain" description="Amidohydrolase-related" evidence="1">
    <location>
        <begin position="43"/>
        <end position="294"/>
    </location>
</feature>
<dbReference type="PANTHER" id="PTHR43794">
    <property type="entry name" value="AMINOHYDROLASE SSNA-RELATED"/>
    <property type="match status" value="1"/>
</dbReference>
<dbReference type="SUPFAM" id="SSF51556">
    <property type="entry name" value="Metallo-dependent hydrolases"/>
    <property type="match status" value="1"/>
</dbReference>
<accession>A0A1N5WCR5</accession>
<protein>
    <submittedName>
        <fullName evidence="2">Chlorohydrolase</fullName>
    </submittedName>
</protein>
<evidence type="ECO:0000313" key="5">
    <source>
        <dbReference type="Proteomes" id="UP000195607"/>
    </source>
</evidence>
<evidence type="ECO:0000313" key="4">
    <source>
        <dbReference type="Proteomes" id="UP000187822"/>
    </source>
</evidence>
<dbReference type="RefSeq" id="WP_021790367.1">
    <property type="nucleotide sequence ID" value="NZ_LT671858.1"/>
</dbReference>